<evidence type="ECO:0000256" key="2">
    <source>
        <dbReference type="ARBA" id="ARBA00012804"/>
    </source>
</evidence>
<dbReference type="EMBL" id="KZ805471">
    <property type="protein sequence ID" value="PVH96205.1"/>
    <property type="molecule type" value="Genomic_DNA"/>
</dbReference>
<dbReference type="InterPro" id="IPR036188">
    <property type="entry name" value="FAD/NAD-bd_sf"/>
</dbReference>
<dbReference type="STRING" id="97972.A0A2V1DDV9"/>
<dbReference type="Proteomes" id="UP000244855">
    <property type="component" value="Unassembled WGS sequence"/>
</dbReference>
<keyword evidence="6" id="KW-1185">Reference proteome</keyword>
<proteinExistence type="inferred from homology"/>
<protein>
    <recommendedName>
        <fullName evidence="2">monoamine oxidase</fullName>
        <ecNumber evidence="2">1.4.3.4</ecNumber>
    </recommendedName>
</protein>
<evidence type="ECO:0000259" key="4">
    <source>
        <dbReference type="Pfam" id="PF01593"/>
    </source>
</evidence>
<feature type="domain" description="Amine oxidase" evidence="4">
    <location>
        <begin position="10"/>
        <end position="80"/>
    </location>
</feature>
<evidence type="ECO:0000313" key="5">
    <source>
        <dbReference type="EMBL" id="PVH96205.1"/>
    </source>
</evidence>
<feature type="non-terminal residue" evidence="5">
    <location>
        <position position="1"/>
    </location>
</feature>
<dbReference type="PANTHER" id="PTHR43563">
    <property type="entry name" value="AMINE OXIDASE"/>
    <property type="match status" value="1"/>
</dbReference>
<sequence length="82" mass="8665">VDVAIIGAGLSGLTTARYLLAGGKSVLVLEARDRVGGKVFNRQLRNGGITEVGAEFVGPAQDKLLQMITELGLTTFRTYNEG</sequence>
<evidence type="ECO:0000256" key="3">
    <source>
        <dbReference type="ARBA" id="ARBA00048448"/>
    </source>
</evidence>
<evidence type="ECO:0000256" key="1">
    <source>
        <dbReference type="ARBA" id="ARBA00005995"/>
    </source>
</evidence>
<reference evidence="5 6" key="1">
    <citation type="journal article" date="2018" name="Sci. Rep.">
        <title>Comparative genomics provides insights into the lifestyle and reveals functional heterogeneity of dark septate endophytic fungi.</title>
        <authorList>
            <person name="Knapp D.G."/>
            <person name="Nemeth J.B."/>
            <person name="Barry K."/>
            <person name="Hainaut M."/>
            <person name="Henrissat B."/>
            <person name="Johnson J."/>
            <person name="Kuo A."/>
            <person name="Lim J.H.P."/>
            <person name="Lipzen A."/>
            <person name="Nolan M."/>
            <person name="Ohm R.A."/>
            <person name="Tamas L."/>
            <person name="Grigoriev I.V."/>
            <person name="Spatafora J.W."/>
            <person name="Nagy L.G."/>
            <person name="Kovacs G.M."/>
        </authorList>
    </citation>
    <scope>NUCLEOTIDE SEQUENCE [LARGE SCALE GENOMIC DNA]</scope>
    <source>
        <strain evidence="5 6">DSE2036</strain>
    </source>
</reference>
<dbReference type="PANTHER" id="PTHR43563:SF14">
    <property type="entry name" value="AMINE OXIDASE"/>
    <property type="match status" value="1"/>
</dbReference>
<dbReference type="InterPro" id="IPR002937">
    <property type="entry name" value="Amino_oxidase"/>
</dbReference>
<organism evidence="5 6">
    <name type="scientific">Periconia macrospinosa</name>
    <dbReference type="NCBI Taxonomy" id="97972"/>
    <lineage>
        <taxon>Eukaryota</taxon>
        <taxon>Fungi</taxon>
        <taxon>Dikarya</taxon>
        <taxon>Ascomycota</taxon>
        <taxon>Pezizomycotina</taxon>
        <taxon>Dothideomycetes</taxon>
        <taxon>Pleosporomycetidae</taxon>
        <taxon>Pleosporales</taxon>
        <taxon>Massarineae</taxon>
        <taxon>Periconiaceae</taxon>
        <taxon>Periconia</taxon>
    </lineage>
</organism>
<evidence type="ECO:0000313" key="6">
    <source>
        <dbReference type="Proteomes" id="UP000244855"/>
    </source>
</evidence>
<dbReference type="InterPro" id="IPR050703">
    <property type="entry name" value="Flavin_MAO"/>
</dbReference>
<comment type="catalytic activity">
    <reaction evidence="3">
        <text>a secondary aliphatic amine + O2 + H2O = a primary amine + an aldehyde + H2O2</text>
        <dbReference type="Rhea" id="RHEA:26414"/>
        <dbReference type="ChEBI" id="CHEBI:15377"/>
        <dbReference type="ChEBI" id="CHEBI:15379"/>
        <dbReference type="ChEBI" id="CHEBI:16240"/>
        <dbReference type="ChEBI" id="CHEBI:17478"/>
        <dbReference type="ChEBI" id="CHEBI:58855"/>
        <dbReference type="ChEBI" id="CHEBI:65296"/>
        <dbReference type="EC" id="1.4.3.4"/>
    </reaction>
</comment>
<dbReference type="OrthoDB" id="5046242at2759"/>
<name>A0A2V1DDV9_9PLEO</name>
<dbReference type="Gene3D" id="3.50.50.60">
    <property type="entry name" value="FAD/NAD(P)-binding domain"/>
    <property type="match status" value="1"/>
</dbReference>
<feature type="non-terminal residue" evidence="5">
    <location>
        <position position="82"/>
    </location>
</feature>
<dbReference type="EC" id="1.4.3.4" evidence="2"/>
<gene>
    <name evidence="5" type="ORF">DM02DRAFT_473740</name>
</gene>
<dbReference type="SUPFAM" id="SSF51905">
    <property type="entry name" value="FAD/NAD(P)-binding domain"/>
    <property type="match status" value="1"/>
</dbReference>
<dbReference type="Pfam" id="PF01593">
    <property type="entry name" value="Amino_oxidase"/>
    <property type="match status" value="1"/>
</dbReference>
<comment type="similarity">
    <text evidence="1">Belongs to the flavin monoamine oxidase family.</text>
</comment>
<dbReference type="AlphaFoldDB" id="A0A2V1DDV9"/>
<dbReference type="GO" id="GO:0097621">
    <property type="term" value="F:monoamine oxidase activity"/>
    <property type="evidence" value="ECO:0007669"/>
    <property type="project" value="UniProtKB-EC"/>
</dbReference>
<accession>A0A2V1DDV9</accession>